<evidence type="ECO:0000256" key="1">
    <source>
        <dbReference type="SAM" id="Phobius"/>
    </source>
</evidence>
<keyword evidence="3" id="KW-1185">Reference proteome</keyword>
<feature type="transmembrane region" description="Helical" evidence="1">
    <location>
        <begin position="47"/>
        <end position="67"/>
    </location>
</feature>
<organism evidence="2 3">
    <name type="scientific">Sphingobium quisquiliarum P25</name>
    <dbReference type="NCBI Taxonomy" id="1329909"/>
    <lineage>
        <taxon>Bacteria</taxon>
        <taxon>Pseudomonadati</taxon>
        <taxon>Pseudomonadota</taxon>
        <taxon>Alphaproteobacteria</taxon>
        <taxon>Sphingomonadales</taxon>
        <taxon>Sphingomonadaceae</taxon>
        <taxon>Sphingobium</taxon>
    </lineage>
</organism>
<name>T0I1H2_9SPHN</name>
<reference evidence="2 3" key="1">
    <citation type="journal article" date="2013" name="Genome Announc.">
        <title>Draft Genome Sequence of Sphingobium quisquiliarum Strain P25T, a Novel Hexachlorocyclohexane (HCH)-Degrading Bacterium Isolated from an HCH Dumpsite.</title>
        <authorList>
            <person name="Kumar Singh A."/>
            <person name="Sangwan N."/>
            <person name="Sharma A."/>
            <person name="Gupta V."/>
            <person name="Khurana J.P."/>
            <person name="Lal R."/>
        </authorList>
    </citation>
    <scope>NUCLEOTIDE SEQUENCE [LARGE SCALE GENOMIC DNA]</scope>
    <source>
        <strain evidence="2 3">P25</strain>
    </source>
</reference>
<dbReference type="EMBL" id="ATHO01000109">
    <property type="protein sequence ID" value="EQB05515.1"/>
    <property type="molecule type" value="Genomic_DNA"/>
</dbReference>
<comment type="caution">
    <text evidence="2">The sequence shown here is derived from an EMBL/GenBank/DDBJ whole genome shotgun (WGS) entry which is preliminary data.</text>
</comment>
<protein>
    <submittedName>
        <fullName evidence="2">Uncharacterized protein</fullName>
    </submittedName>
</protein>
<keyword evidence="1" id="KW-0812">Transmembrane</keyword>
<dbReference type="Proteomes" id="UP000015525">
    <property type="component" value="Unassembled WGS sequence"/>
</dbReference>
<proteinExistence type="predicted"/>
<gene>
    <name evidence="2" type="ORF">L288_12785</name>
</gene>
<evidence type="ECO:0000313" key="3">
    <source>
        <dbReference type="Proteomes" id="UP000015525"/>
    </source>
</evidence>
<dbReference type="AlphaFoldDB" id="T0I1H2"/>
<keyword evidence="1" id="KW-0472">Membrane</keyword>
<keyword evidence="1" id="KW-1133">Transmembrane helix</keyword>
<accession>T0I1H2</accession>
<evidence type="ECO:0000313" key="2">
    <source>
        <dbReference type="EMBL" id="EQB05515.1"/>
    </source>
</evidence>
<dbReference type="RefSeq" id="WP_021238775.1">
    <property type="nucleotide sequence ID" value="NZ_ATHO01000109.1"/>
</dbReference>
<sequence>MIALLRALSGLILWAGAFSLIYGLQGLLCSPQVSGWTSALRYDGRELLIGTWLLCLALLSWLTLRLWRGRTKESLLEWLGPILALTGFVATLFTGFPVVVATTCA</sequence>
<feature type="transmembrane region" description="Helical" evidence="1">
    <location>
        <begin position="79"/>
        <end position="100"/>
    </location>
</feature>